<gene>
    <name evidence="2" type="ORF">CesoFtcFv8_006637</name>
</gene>
<keyword evidence="3" id="KW-1185">Reference proteome</keyword>
<dbReference type="EMBL" id="JAULUE010002050">
    <property type="protein sequence ID" value="KAK5905141.1"/>
    <property type="molecule type" value="Genomic_DNA"/>
</dbReference>
<feature type="region of interest" description="Disordered" evidence="1">
    <location>
        <begin position="43"/>
        <end position="67"/>
    </location>
</feature>
<accession>A0AAN8CJR3</accession>
<name>A0AAN8CJR3_9TELE</name>
<sequence length="67" mass="7955">MEDWCKTEQGEMKKKSENKGDRLHPFISFYLFSAQDFHLRKSGATNFKRQPGRSWSVKSEKRSKMRG</sequence>
<dbReference type="AlphaFoldDB" id="A0AAN8CJR3"/>
<reference evidence="2 3" key="1">
    <citation type="journal article" date="2023" name="Mol. Biol. Evol.">
        <title>Genomics of Secondarily Temperate Adaptation in the Only Non-Antarctic Icefish.</title>
        <authorList>
            <person name="Rivera-Colon A.G."/>
            <person name="Rayamajhi N."/>
            <person name="Minhas B.F."/>
            <person name="Madrigal G."/>
            <person name="Bilyk K.T."/>
            <person name="Yoon V."/>
            <person name="Hune M."/>
            <person name="Gregory S."/>
            <person name="Cheng C.H.C."/>
            <person name="Catchen J.M."/>
        </authorList>
    </citation>
    <scope>NUCLEOTIDE SEQUENCE [LARGE SCALE GENOMIC DNA]</scope>
    <source>
        <strain evidence="2">JC2023a</strain>
    </source>
</reference>
<feature type="compositionally biased region" description="Basic and acidic residues" evidence="1">
    <location>
        <begin position="58"/>
        <end position="67"/>
    </location>
</feature>
<evidence type="ECO:0000313" key="2">
    <source>
        <dbReference type="EMBL" id="KAK5905141.1"/>
    </source>
</evidence>
<proteinExistence type="predicted"/>
<organism evidence="2 3">
    <name type="scientific">Champsocephalus esox</name>
    <name type="common">pike icefish</name>
    <dbReference type="NCBI Taxonomy" id="159716"/>
    <lineage>
        <taxon>Eukaryota</taxon>
        <taxon>Metazoa</taxon>
        <taxon>Chordata</taxon>
        <taxon>Craniata</taxon>
        <taxon>Vertebrata</taxon>
        <taxon>Euteleostomi</taxon>
        <taxon>Actinopterygii</taxon>
        <taxon>Neopterygii</taxon>
        <taxon>Teleostei</taxon>
        <taxon>Neoteleostei</taxon>
        <taxon>Acanthomorphata</taxon>
        <taxon>Eupercaria</taxon>
        <taxon>Perciformes</taxon>
        <taxon>Notothenioidei</taxon>
        <taxon>Channichthyidae</taxon>
        <taxon>Champsocephalus</taxon>
    </lineage>
</organism>
<comment type="caution">
    <text evidence="2">The sequence shown here is derived from an EMBL/GenBank/DDBJ whole genome shotgun (WGS) entry which is preliminary data.</text>
</comment>
<protein>
    <submittedName>
        <fullName evidence="2">Uncharacterized protein</fullName>
    </submittedName>
</protein>
<evidence type="ECO:0000256" key="1">
    <source>
        <dbReference type="SAM" id="MobiDB-lite"/>
    </source>
</evidence>
<evidence type="ECO:0000313" key="3">
    <source>
        <dbReference type="Proteomes" id="UP001335648"/>
    </source>
</evidence>
<dbReference type="Proteomes" id="UP001335648">
    <property type="component" value="Unassembled WGS sequence"/>
</dbReference>